<dbReference type="GO" id="GO:0016020">
    <property type="term" value="C:membrane"/>
    <property type="evidence" value="ECO:0007669"/>
    <property type="project" value="InterPro"/>
</dbReference>
<feature type="domain" description="EAL" evidence="1">
    <location>
        <begin position="542"/>
        <end position="795"/>
    </location>
</feature>
<feature type="domain" description="GGDEF" evidence="3">
    <location>
        <begin position="401"/>
        <end position="533"/>
    </location>
</feature>
<dbReference type="SMART" id="SM00267">
    <property type="entry name" value="GGDEF"/>
    <property type="match status" value="1"/>
</dbReference>
<dbReference type="InterPro" id="IPR052155">
    <property type="entry name" value="Biofilm_reg_signaling"/>
</dbReference>
<dbReference type="InterPro" id="IPR035919">
    <property type="entry name" value="EAL_sf"/>
</dbReference>
<dbReference type="CDD" id="cd01948">
    <property type="entry name" value="EAL"/>
    <property type="match status" value="1"/>
</dbReference>
<proteinExistence type="predicted"/>
<dbReference type="NCBIfam" id="TIGR00254">
    <property type="entry name" value="GGDEF"/>
    <property type="match status" value="1"/>
</dbReference>
<dbReference type="PANTHER" id="PTHR44757:SF2">
    <property type="entry name" value="BIOFILM ARCHITECTURE MAINTENANCE PROTEIN MBAA"/>
    <property type="match status" value="1"/>
</dbReference>
<comment type="caution">
    <text evidence="4">The sequence shown here is derived from an EMBL/GenBank/DDBJ whole genome shotgun (WGS) entry which is preliminary data.</text>
</comment>
<keyword evidence="5" id="KW-1185">Reference proteome</keyword>
<evidence type="ECO:0000313" key="4">
    <source>
        <dbReference type="EMBL" id="MCK9688388.1"/>
    </source>
</evidence>
<dbReference type="InterPro" id="IPR000160">
    <property type="entry name" value="GGDEF_dom"/>
</dbReference>
<dbReference type="InterPro" id="IPR001633">
    <property type="entry name" value="EAL_dom"/>
</dbReference>
<dbReference type="AlphaFoldDB" id="A0A9X1YLJ4"/>
<dbReference type="Pfam" id="PF00672">
    <property type="entry name" value="HAMP"/>
    <property type="match status" value="1"/>
</dbReference>
<dbReference type="PANTHER" id="PTHR44757">
    <property type="entry name" value="DIGUANYLATE CYCLASE DGCP"/>
    <property type="match status" value="1"/>
</dbReference>
<accession>A0A9X1YLJ4</accession>
<dbReference type="Pfam" id="PF14827">
    <property type="entry name" value="dCache_3"/>
    <property type="match status" value="1"/>
</dbReference>
<dbReference type="Pfam" id="PF00563">
    <property type="entry name" value="EAL"/>
    <property type="match status" value="1"/>
</dbReference>
<dbReference type="PROSITE" id="PS50883">
    <property type="entry name" value="EAL"/>
    <property type="match status" value="1"/>
</dbReference>
<dbReference type="InterPro" id="IPR029150">
    <property type="entry name" value="dCache_3"/>
</dbReference>
<dbReference type="SUPFAM" id="SSF55073">
    <property type="entry name" value="Nucleotide cyclase"/>
    <property type="match status" value="1"/>
</dbReference>
<dbReference type="InterPro" id="IPR003660">
    <property type="entry name" value="HAMP_dom"/>
</dbReference>
<dbReference type="Gene3D" id="3.20.20.450">
    <property type="entry name" value="EAL domain"/>
    <property type="match status" value="1"/>
</dbReference>
<dbReference type="InterPro" id="IPR043128">
    <property type="entry name" value="Rev_trsase/Diguanyl_cyclase"/>
</dbReference>
<dbReference type="Proteomes" id="UP001139353">
    <property type="component" value="Unassembled WGS sequence"/>
</dbReference>
<dbReference type="CDD" id="cd06225">
    <property type="entry name" value="HAMP"/>
    <property type="match status" value="1"/>
</dbReference>
<dbReference type="SUPFAM" id="SSF158472">
    <property type="entry name" value="HAMP domain-like"/>
    <property type="match status" value="1"/>
</dbReference>
<dbReference type="SMART" id="SM00304">
    <property type="entry name" value="HAMP"/>
    <property type="match status" value="1"/>
</dbReference>
<sequence length="810" mass="87762">MNAQDRSWRKSLGARIIGLFLALLLAVQLVSFASLRISLSRHAHSELPARLVEGEQLLQTLLERRVHAVSDVAEVTAADFGFRTTLFEGDENTIVSALDNLRRRVGATEVGYLGLDGTVLHRASARSGTDIAPVAAHLKSQNPASSASEIMLVGGQPYQAVLVPVKAPRLIGWILIAFPLDDALKTDMKRLSGLDLTLLSRATGREPWAVSMTALTKSSAIDLAESAWGAGAPGDTMVSVPTQGDELGVHAVPLSADHSLSAGVLALISLSVGDAVRLPADLQWRLILITLTAIGVFAIGSVLTARRVTTPLRGLADAAERLGAGDYATPMRGLNREDEIGALSHSFERMRVSIAENQAQILRLAYWDGLTALPNRARFRELAGTAIRDAGDALLAHGIETSVAVLMLDLTRFKHVNDVLGYGVGDQVLVSVAERLGRALARDGDVVARLSGDEFGVLLRRADAAQAHAVALRIEQALEQPLTLGEHKVDIGASIGVACWPQHADTADALLVRAEMAMHAAKQRGNGPATYDPSIDATSAQTLTLISELRQAVDRNELRLYLQPKLALEDRAVVGAEALVRWQHPQRGLVPPVQFIPFAEQTGFIRHLTMWVFEEAARHWQTLADEGLQLRLSVNLSTRDLLDMDLPQKFGALLVRHGVPAAAFCLEITESAIMDDPQRALATLDALNAMGFKLSIDDFGTGYSSLAYLKRLPVDELKIDQSFVRNMQSDRDDEMIVRSTIDLAHNLGITVVAEGVETAEAWNLLRELKCDQAQGYHMGRPMPVGEFSAWSTSWGMRRAAGETDSLHLLH</sequence>
<reference evidence="4" key="1">
    <citation type="submission" date="2021-11" db="EMBL/GenBank/DDBJ databases">
        <title>BS-T2-15 a new species belonging to the Comamonadaceae family isolated from the soil of a French oak forest.</title>
        <authorList>
            <person name="Mieszkin S."/>
            <person name="Alain K."/>
        </authorList>
    </citation>
    <scope>NUCLEOTIDE SEQUENCE</scope>
    <source>
        <strain evidence="4">BS-T2-15</strain>
    </source>
</reference>
<dbReference type="Gene3D" id="6.10.340.10">
    <property type="match status" value="1"/>
</dbReference>
<dbReference type="PROSITE" id="PS50887">
    <property type="entry name" value="GGDEF"/>
    <property type="match status" value="1"/>
</dbReference>
<evidence type="ECO:0000259" key="3">
    <source>
        <dbReference type="PROSITE" id="PS50887"/>
    </source>
</evidence>
<evidence type="ECO:0000259" key="1">
    <source>
        <dbReference type="PROSITE" id="PS50883"/>
    </source>
</evidence>
<dbReference type="EMBL" id="JAJLJH010000008">
    <property type="protein sequence ID" value="MCK9688388.1"/>
    <property type="molecule type" value="Genomic_DNA"/>
</dbReference>
<dbReference type="InterPro" id="IPR029787">
    <property type="entry name" value="Nucleotide_cyclase"/>
</dbReference>
<name>A0A9X1YLJ4_9BURK</name>
<dbReference type="Pfam" id="PF00990">
    <property type="entry name" value="GGDEF"/>
    <property type="match status" value="1"/>
</dbReference>
<dbReference type="Gene3D" id="3.30.70.270">
    <property type="match status" value="1"/>
</dbReference>
<dbReference type="SUPFAM" id="SSF141868">
    <property type="entry name" value="EAL domain-like"/>
    <property type="match status" value="1"/>
</dbReference>
<dbReference type="GO" id="GO:0007165">
    <property type="term" value="P:signal transduction"/>
    <property type="evidence" value="ECO:0007669"/>
    <property type="project" value="InterPro"/>
</dbReference>
<organism evidence="4 5">
    <name type="scientific">Scleromatobacter humisilvae</name>
    <dbReference type="NCBI Taxonomy" id="2897159"/>
    <lineage>
        <taxon>Bacteria</taxon>
        <taxon>Pseudomonadati</taxon>
        <taxon>Pseudomonadota</taxon>
        <taxon>Betaproteobacteria</taxon>
        <taxon>Burkholderiales</taxon>
        <taxon>Sphaerotilaceae</taxon>
        <taxon>Scleromatobacter</taxon>
    </lineage>
</organism>
<evidence type="ECO:0000259" key="2">
    <source>
        <dbReference type="PROSITE" id="PS50885"/>
    </source>
</evidence>
<feature type="domain" description="HAMP" evidence="2">
    <location>
        <begin position="306"/>
        <end position="359"/>
    </location>
</feature>
<gene>
    <name evidence="4" type="ORF">LPC04_21990</name>
</gene>
<dbReference type="PROSITE" id="PS50885">
    <property type="entry name" value="HAMP"/>
    <property type="match status" value="1"/>
</dbReference>
<evidence type="ECO:0000313" key="5">
    <source>
        <dbReference type="Proteomes" id="UP001139353"/>
    </source>
</evidence>
<dbReference type="RefSeq" id="WP_275684429.1">
    <property type="nucleotide sequence ID" value="NZ_JAJLJH010000008.1"/>
</dbReference>
<dbReference type="CDD" id="cd01949">
    <property type="entry name" value="GGDEF"/>
    <property type="match status" value="1"/>
</dbReference>
<protein>
    <submittedName>
        <fullName evidence="4">EAL domain-containing protein</fullName>
    </submittedName>
</protein>
<dbReference type="FunFam" id="3.20.20.450:FF:000001">
    <property type="entry name" value="Cyclic di-GMP phosphodiesterase yahA"/>
    <property type="match status" value="1"/>
</dbReference>
<dbReference type="SMART" id="SM00052">
    <property type="entry name" value="EAL"/>
    <property type="match status" value="1"/>
</dbReference>